<organism evidence="3 4">
    <name type="scientific">Kuenenia stuttgartiensis</name>
    <dbReference type="NCBI Taxonomy" id="174633"/>
    <lineage>
        <taxon>Bacteria</taxon>
        <taxon>Pseudomonadati</taxon>
        <taxon>Planctomycetota</taxon>
        <taxon>Candidatus Brocadiia</taxon>
        <taxon>Candidatus Brocadiales</taxon>
        <taxon>Candidatus Brocadiaceae</taxon>
        <taxon>Candidatus Kuenenia</taxon>
    </lineage>
</organism>
<dbReference type="AlphaFoldDB" id="A0A2C9CIL5"/>
<dbReference type="Pfam" id="PF13439">
    <property type="entry name" value="Glyco_transf_4"/>
    <property type="match status" value="1"/>
</dbReference>
<dbReference type="EMBL" id="LT934425">
    <property type="protein sequence ID" value="SOH05614.1"/>
    <property type="molecule type" value="Genomic_DNA"/>
</dbReference>
<dbReference type="PANTHER" id="PTHR12526">
    <property type="entry name" value="GLYCOSYLTRANSFERASE"/>
    <property type="match status" value="1"/>
</dbReference>
<dbReference type="InterPro" id="IPR001296">
    <property type="entry name" value="Glyco_trans_1"/>
</dbReference>
<proteinExistence type="predicted"/>
<dbReference type="PANTHER" id="PTHR12526:SF638">
    <property type="entry name" value="SPORE COAT PROTEIN SA"/>
    <property type="match status" value="1"/>
</dbReference>
<evidence type="ECO:0000313" key="3">
    <source>
        <dbReference type="EMBL" id="SOH05614.1"/>
    </source>
</evidence>
<evidence type="ECO:0008006" key="5">
    <source>
        <dbReference type="Google" id="ProtNLM"/>
    </source>
</evidence>
<dbReference type="Gene3D" id="3.40.50.2000">
    <property type="entry name" value="Glycogen Phosphorylase B"/>
    <property type="match status" value="2"/>
</dbReference>
<keyword evidence="4" id="KW-1185">Reference proteome</keyword>
<evidence type="ECO:0000313" key="4">
    <source>
        <dbReference type="Proteomes" id="UP000221734"/>
    </source>
</evidence>
<sequence>MSLVVNNSHTSATKSKAYKVAMITGSFPDAPCGVGDYTARLSQELARQGIHVSVLTTDLPEIKPPQPSITVCKVVKSWQLYNTFRFVRFLKAMKPDIIHIQYPTREYRRFLLPNFLPLICWAIFPKLCRIATIHEFSIAHKFRKIGMIFFLLLSNKIIFPDKREASAVLKWFPWLKGRYTVIPIGANIEPVPNIVSSRRIAEIPYIVYFGFATKSKDVITLFHAFKQLLIHGVKCKLVMITYLSDDDHHVMKELGIEHAITVTGYCTPEQVSVYFTNATACVLPFKDGVSLRRGTFLTALRHGLPVVTTIGENVPEVLKNWENVILTPIGDYQAMSDVILKLFHDPVLRNKISDNAMELGKCFSWDNIGLQHVALYSSMLT</sequence>
<accession>A0A2C9CIL5</accession>
<reference evidence="4" key="1">
    <citation type="submission" date="2017-10" db="EMBL/GenBank/DDBJ databases">
        <authorList>
            <person name="Frank J."/>
        </authorList>
    </citation>
    <scope>NUCLEOTIDE SEQUENCE [LARGE SCALE GENOMIC DNA]</scope>
</reference>
<dbReference type="InterPro" id="IPR028098">
    <property type="entry name" value="Glyco_trans_4-like_N"/>
</dbReference>
<gene>
    <name evidence="3" type="ORF">KSMBR1_3137</name>
</gene>
<name>A0A2C9CIL5_KUEST</name>
<evidence type="ECO:0000259" key="1">
    <source>
        <dbReference type="Pfam" id="PF00534"/>
    </source>
</evidence>
<dbReference type="KEGG" id="kst:KSMBR1_3137"/>
<dbReference type="Pfam" id="PF00534">
    <property type="entry name" value="Glycos_transf_1"/>
    <property type="match status" value="1"/>
</dbReference>
<dbReference type="GO" id="GO:0016757">
    <property type="term" value="F:glycosyltransferase activity"/>
    <property type="evidence" value="ECO:0007669"/>
    <property type="project" value="TreeGrafter"/>
</dbReference>
<protein>
    <recommendedName>
        <fullName evidence="5">Glycosyltransferase</fullName>
    </recommendedName>
</protein>
<dbReference type="OrthoDB" id="9775208at2"/>
<dbReference type="RefSeq" id="WP_099326162.1">
    <property type="nucleotide sequence ID" value="NZ_LT934425.1"/>
</dbReference>
<feature type="domain" description="Glycosyltransferase subfamily 4-like N-terminal" evidence="2">
    <location>
        <begin position="33"/>
        <end position="189"/>
    </location>
</feature>
<dbReference type="Proteomes" id="UP000221734">
    <property type="component" value="Chromosome Kuenenia_stuttgartiensis_MBR1"/>
</dbReference>
<dbReference type="CDD" id="cd03801">
    <property type="entry name" value="GT4_PimA-like"/>
    <property type="match status" value="1"/>
</dbReference>
<evidence type="ECO:0000259" key="2">
    <source>
        <dbReference type="Pfam" id="PF13439"/>
    </source>
</evidence>
<dbReference type="SUPFAM" id="SSF53756">
    <property type="entry name" value="UDP-Glycosyltransferase/glycogen phosphorylase"/>
    <property type="match status" value="1"/>
</dbReference>
<feature type="domain" description="Glycosyl transferase family 1" evidence="1">
    <location>
        <begin position="204"/>
        <end position="356"/>
    </location>
</feature>